<protein>
    <submittedName>
        <fullName evidence="2">Uncharacterized protein</fullName>
    </submittedName>
</protein>
<dbReference type="EMBL" id="AP015034">
    <property type="protein sequence ID" value="BAT74070.1"/>
    <property type="molecule type" value="Genomic_DNA"/>
</dbReference>
<feature type="chain" id="PRO_5006616606" evidence="1">
    <location>
        <begin position="22"/>
        <end position="74"/>
    </location>
</feature>
<dbReference type="Proteomes" id="UP000291084">
    <property type="component" value="Chromosome 1"/>
</dbReference>
<evidence type="ECO:0000313" key="3">
    <source>
        <dbReference type="Proteomes" id="UP000291084"/>
    </source>
</evidence>
<reference evidence="2 3" key="1">
    <citation type="journal article" date="2015" name="Sci. Rep.">
        <title>The power of single molecule real-time sequencing technology in the de novo assembly of a eukaryotic genome.</title>
        <authorList>
            <person name="Sakai H."/>
            <person name="Naito K."/>
            <person name="Ogiso-Tanaka E."/>
            <person name="Takahashi Y."/>
            <person name="Iseki K."/>
            <person name="Muto C."/>
            <person name="Satou K."/>
            <person name="Teruya K."/>
            <person name="Shiroma A."/>
            <person name="Shimoji M."/>
            <person name="Hirano T."/>
            <person name="Itoh T."/>
            <person name="Kaga A."/>
            <person name="Tomooka N."/>
        </authorList>
    </citation>
    <scope>NUCLEOTIDE SEQUENCE [LARGE SCALE GENOMIC DNA]</scope>
    <source>
        <strain evidence="3">cv. Shumari</strain>
    </source>
</reference>
<feature type="signal peptide" evidence="1">
    <location>
        <begin position="1"/>
        <end position="21"/>
    </location>
</feature>
<keyword evidence="3" id="KW-1185">Reference proteome</keyword>
<feature type="non-terminal residue" evidence="2">
    <location>
        <position position="1"/>
    </location>
</feature>
<accession>A0A0S3R0N8</accession>
<organism evidence="2 3">
    <name type="scientific">Vigna angularis var. angularis</name>
    <dbReference type="NCBI Taxonomy" id="157739"/>
    <lineage>
        <taxon>Eukaryota</taxon>
        <taxon>Viridiplantae</taxon>
        <taxon>Streptophyta</taxon>
        <taxon>Embryophyta</taxon>
        <taxon>Tracheophyta</taxon>
        <taxon>Spermatophyta</taxon>
        <taxon>Magnoliopsida</taxon>
        <taxon>eudicotyledons</taxon>
        <taxon>Gunneridae</taxon>
        <taxon>Pentapetalae</taxon>
        <taxon>rosids</taxon>
        <taxon>fabids</taxon>
        <taxon>Fabales</taxon>
        <taxon>Fabaceae</taxon>
        <taxon>Papilionoideae</taxon>
        <taxon>50 kb inversion clade</taxon>
        <taxon>NPAAA clade</taxon>
        <taxon>indigoferoid/millettioid clade</taxon>
        <taxon>Phaseoleae</taxon>
        <taxon>Vigna</taxon>
    </lineage>
</organism>
<name>A0A0S3R0N8_PHAAN</name>
<evidence type="ECO:0000256" key="1">
    <source>
        <dbReference type="SAM" id="SignalP"/>
    </source>
</evidence>
<gene>
    <name evidence="2" type="primary">Vigan.01G166400</name>
    <name evidence="2" type="ORF">VIGAN_01166400</name>
</gene>
<proteinExistence type="predicted"/>
<dbReference type="AlphaFoldDB" id="A0A0S3R0N8"/>
<sequence length="74" mass="7889">GFLVFLLIIFWGFLIRWQSRGFLRSENGELCVGIRRAKKGIGFEVWNSASGSGSGSIGGSGNCGIGPYGLSLFS</sequence>
<evidence type="ECO:0000313" key="2">
    <source>
        <dbReference type="EMBL" id="BAT74070.1"/>
    </source>
</evidence>
<keyword evidence="1" id="KW-0732">Signal</keyword>